<protein>
    <submittedName>
        <fullName evidence="2">Uncharacterized protein</fullName>
    </submittedName>
</protein>
<dbReference type="RefSeq" id="WP_015209044.1">
    <property type="nucleotide sequence ID" value="NC_019757.1"/>
</dbReference>
<dbReference type="KEGG" id="csg:Cylst_3672"/>
<dbReference type="AlphaFoldDB" id="K9X175"/>
<gene>
    <name evidence="2" type="ORF">Cylst_3672</name>
</gene>
<sequence>MAYERIHKSSSWKPDTPAKTEPSRFAPRSFKVKPQQESGTSSSHQNNEMDARVQDKNTASGLEMKEKLGSITPEEKEHLGVLRAKIDDFAAKKREEISSYRNPLDNPSFFTPRPQAATPRVQMKLTLRNQEDKNEKEADRVAADVVYDSAPQSQSIQRQETPLEEKSDSHNNQNAEPQSWIAPAYVAIKDGRFQDALKAYEEGVKLNLKITPTVKRDKLNILESDEQTPSPLEKETEEKTPLPSENKTEIAQSNPGVFSNLPPWAKRDDPNDEAQRQKAIQIISDKAKWIYQVSKQYNVTPDAIAGAILWEGIENPYPRWRVIRPDIPGKIHSTARTLNPFDRSEAEKVEEEGRVPPLISKNPSQFEIHNLNTLGAAGLREARLRNSEWAIMYIGAILDRAADIYEAAAKRFAKQDVTFDIPPRPIYNVRDQAGILGALYQGGNPDKRAEGFENRRTDAFQDGGLIEQQTVVPIMDKTEKMGPWISQYRWWIQDLLEKNGCPRQGFAPEEQIGPQRPLNVPIPSPFYPKDS</sequence>
<feature type="region of interest" description="Disordered" evidence="1">
    <location>
        <begin position="503"/>
        <end position="531"/>
    </location>
</feature>
<feature type="compositionally biased region" description="Basic and acidic residues" evidence="1">
    <location>
        <begin position="63"/>
        <end position="77"/>
    </location>
</feature>
<feature type="compositionally biased region" description="Pro residues" evidence="1">
    <location>
        <begin position="520"/>
        <end position="531"/>
    </location>
</feature>
<dbReference type="EMBL" id="CP003642">
    <property type="protein sequence ID" value="AFZ25796.1"/>
    <property type="molecule type" value="Genomic_DNA"/>
</dbReference>
<feature type="compositionally biased region" description="Basic and acidic residues" evidence="1">
    <location>
        <begin position="129"/>
        <end position="142"/>
    </location>
</feature>
<organism evidence="2 3">
    <name type="scientific">Cylindrospermum stagnale PCC 7417</name>
    <dbReference type="NCBI Taxonomy" id="56107"/>
    <lineage>
        <taxon>Bacteria</taxon>
        <taxon>Bacillati</taxon>
        <taxon>Cyanobacteriota</taxon>
        <taxon>Cyanophyceae</taxon>
        <taxon>Nostocales</taxon>
        <taxon>Nostocaceae</taxon>
        <taxon>Cylindrospermum</taxon>
    </lineage>
</organism>
<reference evidence="2 3" key="1">
    <citation type="submission" date="2012-06" db="EMBL/GenBank/DDBJ databases">
        <title>Finished chromosome of genome of Cylindrospermum stagnale PCC 7417.</title>
        <authorList>
            <consortium name="US DOE Joint Genome Institute"/>
            <person name="Gugger M."/>
            <person name="Coursin T."/>
            <person name="Rippka R."/>
            <person name="Tandeau De Marsac N."/>
            <person name="Huntemann M."/>
            <person name="Wei C.-L."/>
            <person name="Han J."/>
            <person name="Detter J.C."/>
            <person name="Han C."/>
            <person name="Tapia R."/>
            <person name="Chen A."/>
            <person name="Kyrpides N."/>
            <person name="Mavromatis K."/>
            <person name="Markowitz V."/>
            <person name="Szeto E."/>
            <person name="Ivanova N."/>
            <person name="Pagani I."/>
            <person name="Pati A."/>
            <person name="Goodwin L."/>
            <person name="Nordberg H.P."/>
            <person name="Cantor M.N."/>
            <person name="Hua S.X."/>
            <person name="Woyke T."/>
            <person name="Kerfeld C.A."/>
        </authorList>
    </citation>
    <scope>NUCLEOTIDE SEQUENCE [LARGE SCALE GENOMIC DNA]</scope>
    <source>
        <strain evidence="2 3">PCC 7417</strain>
    </source>
</reference>
<dbReference type="STRING" id="56107.Cylst_3672"/>
<evidence type="ECO:0000313" key="2">
    <source>
        <dbReference type="EMBL" id="AFZ25796.1"/>
    </source>
</evidence>
<name>K9X175_9NOST</name>
<feature type="region of interest" description="Disordered" evidence="1">
    <location>
        <begin position="220"/>
        <end position="272"/>
    </location>
</feature>
<proteinExistence type="predicted"/>
<feature type="compositionally biased region" description="Polar residues" evidence="1">
    <location>
        <begin position="35"/>
        <end position="46"/>
    </location>
</feature>
<dbReference type="HOGENOM" id="CLU_512611_0_0_3"/>
<keyword evidence="3" id="KW-1185">Reference proteome</keyword>
<feature type="compositionally biased region" description="Polar residues" evidence="1">
    <location>
        <begin position="150"/>
        <end position="160"/>
    </location>
</feature>
<feature type="compositionally biased region" description="Polar residues" evidence="1">
    <location>
        <begin position="243"/>
        <end position="257"/>
    </location>
</feature>
<dbReference type="OrthoDB" id="481033at2"/>
<feature type="region of interest" description="Disordered" evidence="1">
    <location>
        <begin position="1"/>
        <end position="77"/>
    </location>
</feature>
<feature type="region of interest" description="Disordered" evidence="1">
    <location>
        <begin position="98"/>
        <end position="178"/>
    </location>
</feature>
<evidence type="ECO:0000256" key="1">
    <source>
        <dbReference type="SAM" id="MobiDB-lite"/>
    </source>
</evidence>
<evidence type="ECO:0000313" key="3">
    <source>
        <dbReference type="Proteomes" id="UP000010475"/>
    </source>
</evidence>
<accession>K9X175</accession>
<dbReference type="Proteomes" id="UP000010475">
    <property type="component" value="Chromosome"/>
</dbReference>